<dbReference type="Proteomes" id="UP000249661">
    <property type="component" value="Unassembled WGS sequence"/>
</dbReference>
<gene>
    <name evidence="1" type="ORF">BO66DRAFT_388307</name>
</gene>
<protein>
    <submittedName>
        <fullName evidence="1">Uncharacterized protein</fullName>
    </submittedName>
</protein>
<evidence type="ECO:0000313" key="1">
    <source>
        <dbReference type="EMBL" id="RAH74253.1"/>
    </source>
</evidence>
<evidence type="ECO:0000313" key="2">
    <source>
        <dbReference type="Proteomes" id="UP000249661"/>
    </source>
</evidence>
<accession>A0ACD1HKX3</accession>
<proteinExistence type="predicted"/>
<sequence length="72" mass="7911">MLIVFLLCLLPALSNGSCMVCISACWLRLFWNLPSFGSFQMASQSFPLLSSSPWDVLSCLAISLEDSSSFLD</sequence>
<organism evidence="1 2">
    <name type="scientific">Aspergillus aculeatinus CBS 121060</name>
    <dbReference type="NCBI Taxonomy" id="1448322"/>
    <lineage>
        <taxon>Eukaryota</taxon>
        <taxon>Fungi</taxon>
        <taxon>Dikarya</taxon>
        <taxon>Ascomycota</taxon>
        <taxon>Pezizomycotina</taxon>
        <taxon>Eurotiomycetes</taxon>
        <taxon>Eurotiomycetidae</taxon>
        <taxon>Eurotiales</taxon>
        <taxon>Aspergillaceae</taxon>
        <taxon>Aspergillus</taxon>
        <taxon>Aspergillus subgen. Circumdati</taxon>
    </lineage>
</organism>
<keyword evidence="2" id="KW-1185">Reference proteome</keyword>
<dbReference type="EMBL" id="KZ824936">
    <property type="protein sequence ID" value="RAH74253.1"/>
    <property type="molecule type" value="Genomic_DNA"/>
</dbReference>
<reference evidence="1" key="1">
    <citation type="submission" date="2018-02" db="EMBL/GenBank/DDBJ databases">
        <title>The genomes of Aspergillus section Nigri reveals drivers in fungal speciation.</title>
        <authorList>
            <consortium name="DOE Joint Genome Institute"/>
            <person name="Vesth T.C."/>
            <person name="Nybo J."/>
            <person name="Theobald S."/>
            <person name="Brandl J."/>
            <person name="Frisvad J.C."/>
            <person name="Nielsen K.F."/>
            <person name="Lyhne E.K."/>
            <person name="Kogle M.E."/>
            <person name="Kuo A."/>
            <person name="Riley R."/>
            <person name="Clum A."/>
            <person name="Nolan M."/>
            <person name="Lipzen A."/>
            <person name="Salamov A."/>
            <person name="Henrissat B."/>
            <person name="Wiebenga A."/>
            <person name="De vries R.P."/>
            <person name="Grigoriev I.V."/>
            <person name="Mortensen U.H."/>
            <person name="Andersen M.R."/>
            <person name="Baker S.E."/>
        </authorList>
    </citation>
    <scope>NUCLEOTIDE SEQUENCE</scope>
    <source>
        <strain evidence="1">CBS 121060</strain>
    </source>
</reference>
<name>A0ACD1HKX3_9EURO</name>